<name>A0ABT2WIF3_9BACI</name>
<evidence type="ECO:0000313" key="1">
    <source>
        <dbReference type="EMBL" id="MCU9595340.1"/>
    </source>
</evidence>
<keyword evidence="2" id="KW-1185">Reference proteome</keyword>
<protein>
    <submittedName>
        <fullName evidence="1">Uncharacterized protein</fullName>
    </submittedName>
</protein>
<proteinExistence type="predicted"/>
<dbReference type="Proteomes" id="UP001208656">
    <property type="component" value="Unassembled WGS sequence"/>
</dbReference>
<accession>A0ABT2WIF3</accession>
<reference evidence="1 2" key="1">
    <citation type="submission" date="2022-10" db="EMBL/GenBank/DDBJ databases">
        <title>Description of Fervidibacillus gen. nov. in the family Fervidibacillaceae fam. nov. with two species, Fervidibacillus albus sp. nov., and Fervidibacillus halotolerans sp. nov., isolated from tidal flat sediments.</title>
        <authorList>
            <person name="Kwon K.K."/>
            <person name="Yang S.-H."/>
        </authorList>
    </citation>
    <scope>NUCLEOTIDE SEQUENCE [LARGE SCALE GENOMIC DNA]</scope>
    <source>
        <strain evidence="1 2">DSM 23332</strain>
    </source>
</reference>
<evidence type="ECO:0000313" key="2">
    <source>
        <dbReference type="Proteomes" id="UP001208656"/>
    </source>
</evidence>
<dbReference type="EMBL" id="JAOUSE010000048">
    <property type="protein sequence ID" value="MCU9595340.1"/>
    <property type="molecule type" value="Genomic_DNA"/>
</dbReference>
<gene>
    <name evidence="1" type="ORF">OEV82_12900</name>
</gene>
<comment type="caution">
    <text evidence="1">The sequence shown here is derived from an EMBL/GenBank/DDBJ whole genome shotgun (WGS) entry which is preliminary data.</text>
</comment>
<dbReference type="RefSeq" id="WP_173659901.1">
    <property type="nucleotide sequence ID" value="NZ_JAOUSE010000048.1"/>
</dbReference>
<organism evidence="1 2">
    <name type="scientific">Pallidibacillus thermolactis</name>
    <dbReference type="NCBI Taxonomy" id="251051"/>
    <lineage>
        <taxon>Bacteria</taxon>
        <taxon>Bacillati</taxon>
        <taxon>Bacillota</taxon>
        <taxon>Bacilli</taxon>
        <taxon>Bacillales</taxon>
        <taxon>Bacillaceae</taxon>
        <taxon>Pallidibacillus</taxon>
    </lineage>
</organism>
<sequence>MAICPLCNGFTTVQETCNECSINMDDQGKISDYYDDYSPYMDIDLMKLEDGYGSNFENQQCVHLLQCPSCGQEQVYFVQE</sequence>